<protein>
    <submittedName>
        <fullName evidence="1">Uncharacterized protein</fullName>
    </submittedName>
</protein>
<accession>A0A0A0HST6</accession>
<dbReference type="Proteomes" id="UP000001628">
    <property type="component" value="Unassembled WGS sequence"/>
</dbReference>
<sequence length="118" mass="12180">MVCAGDIIGEKSVTARRNQDVRSRVADSFPTAVLQLDLNLLLASEAGGAVDEVDALAVPVALVDAIEALDDGVTLAFEDREVEGQVLGDVVAIVDTIAECFGDGGEIPGHLFGDAAGW</sequence>
<organism evidence="1 2">
    <name type="scientific">Paracoccidioides brasiliensis (strain Pb18)</name>
    <dbReference type="NCBI Taxonomy" id="502780"/>
    <lineage>
        <taxon>Eukaryota</taxon>
        <taxon>Fungi</taxon>
        <taxon>Dikarya</taxon>
        <taxon>Ascomycota</taxon>
        <taxon>Pezizomycotina</taxon>
        <taxon>Eurotiomycetes</taxon>
        <taxon>Eurotiomycetidae</taxon>
        <taxon>Onygenales</taxon>
        <taxon>Ajellomycetaceae</taxon>
        <taxon>Paracoccidioides</taxon>
    </lineage>
</organism>
<evidence type="ECO:0000313" key="1">
    <source>
        <dbReference type="EMBL" id="KGM91702.1"/>
    </source>
</evidence>
<dbReference type="InParanoid" id="A0A0A0HST6"/>
<dbReference type="VEuPathDB" id="FungiDB:PADG_12158"/>
<dbReference type="AlphaFoldDB" id="A0A0A0HST6"/>
<name>A0A0A0HST6_PARBD</name>
<evidence type="ECO:0000313" key="2">
    <source>
        <dbReference type="Proteomes" id="UP000001628"/>
    </source>
</evidence>
<keyword evidence="2" id="KW-1185">Reference proteome</keyword>
<dbReference type="GeneID" id="22588055"/>
<gene>
    <name evidence="1" type="ORF">PADG_12158</name>
</gene>
<dbReference type="RefSeq" id="XP_010762294.1">
    <property type="nucleotide sequence ID" value="XM_010763992.1"/>
</dbReference>
<dbReference type="HOGENOM" id="CLU_2073879_0_0_1"/>
<reference evidence="1 2" key="1">
    <citation type="journal article" date="2011" name="PLoS Genet.">
        <title>Comparative genomic analysis of human fungal pathogens causing paracoccidioidomycosis.</title>
        <authorList>
            <person name="Desjardins C.A."/>
            <person name="Champion M.D."/>
            <person name="Holder J.W."/>
            <person name="Muszewska A."/>
            <person name="Goldberg J."/>
            <person name="Bailao A.M."/>
            <person name="Brigido M.M."/>
            <person name="Ferreira M.E."/>
            <person name="Garcia A.M."/>
            <person name="Grynberg M."/>
            <person name="Gujja S."/>
            <person name="Heiman D.I."/>
            <person name="Henn M.R."/>
            <person name="Kodira C.D."/>
            <person name="Leon-Narvaez H."/>
            <person name="Longo L.V."/>
            <person name="Ma L.J."/>
            <person name="Malavazi I."/>
            <person name="Matsuo A.L."/>
            <person name="Morais F.V."/>
            <person name="Pereira M."/>
            <person name="Rodriguez-Brito S."/>
            <person name="Sakthikumar S."/>
            <person name="Salem-Izacc S.M."/>
            <person name="Sykes S.M."/>
            <person name="Teixeira M.M."/>
            <person name="Vallejo M.C."/>
            <person name="Walter M.E."/>
            <person name="Yandava C."/>
            <person name="Young S."/>
            <person name="Zeng Q."/>
            <person name="Zucker J."/>
            <person name="Felipe M.S."/>
            <person name="Goldman G.H."/>
            <person name="Haas B.J."/>
            <person name="McEwen J.G."/>
            <person name="Nino-Vega G."/>
            <person name="Puccia R."/>
            <person name="San-Blas G."/>
            <person name="Soares C.M."/>
            <person name="Birren B.W."/>
            <person name="Cuomo C.A."/>
        </authorList>
    </citation>
    <scope>NUCLEOTIDE SEQUENCE [LARGE SCALE GENOMIC DNA]</scope>
    <source>
        <strain evidence="1 2">Pb18</strain>
    </source>
</reference>
<proteinExistence type="predicted"/>
<dbReference type="EMBL" id="KN275965">
    <property type="protein sequence ID" value="KGM91702.1"/>
    <property type="molecule type" value="Genomic_DNA"/>
</dbReference>
<dbReference type="KEGG" id="pbn:PADG_12158"/>